<keyword evidence="2" id="KW-0812">Transmembrane</keyword>
<comment type="caution">
    <text evidence="6">The sequence shown here is derived from an EMBL/GenBank/DDBJ whole genome shotgun (WGS) entry which is preliminary data.</text>
</comment>
<dbReference type="InterPro" id="IPR027469">
    <property type="entry name" value="Cation_efflux_TMD_sf"/>
</dbReference>
<proteinExistence type="predicted"/>
<dbReference type="GO" id="GO:0016020">
    <property type="term" value="C:membrane"/>
    <property type="evidence" value="ECO:0007669"/>
    <property type="project" value="UniProtKB-SubCell"/>
</dbReference>
<dbReference type="SUPFAM" id="SSF161111">
    <property type="entry name" value="Cation efflux protein transmembrane domain-like"/>
    <property type="match status" value="1"/>
</dbReference>
<dbReference type="EMBL" id="LWQU01000015">
    <property type="protein sequence ID" value="OAN66052.1"/>
    <property type="molecule type" value="Genomic_DNA"/>
</dbReference>
<dbReference type="Gene3D" id="1.20.1510.10">
    <property type="entry name" value="Cation efflux protein transmembrane domain"/>
    <property type="match status" value="1"/>
</dbReference>
<dbReference type="Proteomes" id="UP000078543">
    <property type="component" value="Unassembled WGS sequence"/>
</dbReference>
<comment type="subcellular location">
    <subcellularLocation>
        <location evidence="1">Membrane</location>
        <topology evidence="1">Multi-pass membrane protein</topology>
    </subcellularLocation>
</comment>
<dbReference type="RefSeq" id="WP_068496571.1">
    <property type="nucleotide sequence ID" value="NZ_LWQU01000015.1"/>
</dbReference>
<evidence type="ECO:0000256" key="3">
    <source>
        <dbReference type="ARBA" id="ARBA00022989"/>
    </source>
</evidence>
<organism evidence="6 7">
    <name type="scientific">Magnetospirillum moscoviense</name>
    <dbReference type="NCBI Taxonomy" id="1437059"/>
    <lineage>
        <taxon>Bacteria</taxon>
        <taxon>Pseudomonadati</taxon>
        <taxon>Pseudomonadota</taxon>
        <taxon>Alphaproteobacteria</taxon>
        <taxon>Rhodospirillales</taxon>
        <taxon>Rhodospirillaceae</taxon>
        <taxon>Magnetospirillum</taxon>
    </lineage>
</organism>
<gene>
    <name evidence="6" type="ORF">A6A05_18535</name>
</gene>
<reference evidence="6 7" key="1">
    <citation type="submission" date="2016-04" db="EMBL/GenBank/DDBJ databases">
        <title>Draft genome sequence of freshwater magnetotactic bacteria Magnetospirillum marisnigri SP-1 and Magnetospirillum moscoviense BB-1.</title>
        <authorList>
            <person name="Koziaeva V."/>
            <person name="Dziuba M.V."/>
            <person name="Ivanov T.M."/>
            <person name="Kuznetsov B."/>
            <person name="Grouzdev D.S."/>
        </authorList>
    </citation>
    <scope>NUCLEOTIDE SEQUENCE [LARGE SCALE GENOMIC DNA]</scope>
    <source>
        <strain evidence="6 7">BB-1</strain>
    </source>
</reference>
<dbReference type="AlphaFoldDB" id="A0A178MZ37"/>
<dbReference type="GO" id="GO:0008324">
    <property type="term" value="F:monoatomic cation transmembrane transporter activity"/>
    <property type="evidence" value="ECO:0007669"/>
    <property type="project" value="InterPro"/>
</dbReference>
<dbReference type="InterPro" id="IPR058533">
    <property type="entry name" value="Cation_efflux_TM"/>
</dbReference>
<keyword evidence="4" id="KW-0472">Membrane</keyword>
<protein>
    <recommendedName>
        <fullName evidence="5">Cation efflux protein transmembrane domain-containing protein</fullName>
    </recommendedName>
</protein>
<evidence type="ECO:0000256" key="1">
    <source>
        <dbReference type="ARBA" id="ARBA00004141"/>
    </source>
</evidence>
<feature type="domain" description="Cation efflux protein transmembrane" evidence="5">
    <location>
        <begin position="166"/>
        <end position="214"/>
    </location>
</feature>
<keyword evidence="3" id="KW-1133">Transmembrane helix</keyword>
<evidence type="ECO:0000313" key="7">
    <source>
        <dbReference type="Proteomes" id="UP000078543"/>
    </source>
</evidence>
<evidence type="ECO:0000313" key="6">
    <source>
        <dbReference type="EMBL" id="OAN66052.1"/>
    </source>
</evidence>
<evidence type="ECO:0000259" key="5">
    <source>
        <dbReference type="Pfam" id="PF01545"/>
    </source>
</evidence>
<dbReference type="Pfam" id="PF01545">
    <property type="entry name" value="Cation_efflux"/>
    <property type="match status" value="1"/>
</dbReference>
<evidence type="ECO:0000256" key="2">
    <source>
        <dbReference type="ARBA" id="ARBA00022692"/>
    </source>
</evidence>
<sequence length="237" mass="25643">MGKATAEKGNVALCSMDDESLYGKELHVITFSEAVQAKLLVDYKVVVLAMDEAHVSRTLQNLLKDDDKQIKVEDAAKIVGCWKALSKQDTREALVDDHSPMRRAVAFCQVIEMQNGGKTHKVSSKKIDQMFARVVEEYKANNTDDSGTAATLRCETSHIDGGMDMFVALALAVCKTILGVMSGSMALQAHSLHSLGDFLTKGINLASAKLSSRQVGTDLGARRVGLVPMRSMVGRVA</sequence>
<name>A0A178MZ37_9PROT</name>
<accession>A0A178MZ37</accession>
<keyword evidence="7" id="KW-1185">Reference proteome</keyword>
<evidence type="ECO:0000256" key="4">
    <source>
        <dbReference type="ARBA" id="ARBA00023136"/>
    </source>
</evidence>